<gene>
    <name evidence="3" type="ORF">HU230_24025</name>
</gene>
<protein>
    <recommendedName>
        <fullName evidence="2">DUF5801 domain-containing protein</fullName>
    </recommendedName>
</protein>
<proteinExistence type="predicted"/>
<evidence type="ECO:0000256" key="1">
    <source>
        <dbReference type="SAM" id="MobiDB-lite"/>
    </source>
</evidence>
<feature type="domain" description="DUF5801" evidence="2">
    <location>
        <begin position="3412"/>
        <end position="3566"/>
    </location>
</feature>
<feature type="domain" description="DUF5801" evidence="2">
    <location>
        <begin position="2187"/>
        <end position="2341"/>
    </location>
</feature>
<feature type="compositionally biased region" description="Pro residues" evidence="1">
    <location>
        <begin position="150"/>
        <end position="171"/>
    </location>
</feature>
<feature type="domain" description="DUF5801" evidence="2">
    <location>
        <begin position="2791"/>
        <end position="2947"/>
    </location>
</feature>
<organism evidence="3">
    <name type="scientific">Bradyrhizobium quebecense</name>
    <dbReference type="NCBI Taxonomy" id="2748629"/>
    <lineage>
        <taxon>Bacteria</taxon>
        <taxon>Pseudomonadati</taxon>
        <taxon>Pseudomonadota</taxon>
        <taxon>Alphaproteobacteria</taxon>
        <taxon>Hyphomicrobiales</taxon>
        <taxon>Nitrobacteraceae</taxon>
        <taxon>Bradyrhizobium</taxon>
    </lineage>
</organism>
<dbReference type="PRINTS" id="PR00313">
    <property type="entry name" value="CABNDNGRPT"/>
</dbReference>
<comment type="caution">
    <text evidence="3">The sequence shown here is derived from an EMBL/GenBank/DDBJ whole genome shotgun (WGS) entry which is preliminary data.</text>
</comment>
<accession>A0A974AFL2</accession>
<feature type="domain" description="DUF5801" evidence="2">
    <location>
        <begin position="2992"/>
        <end position="3149"/>
    </location>
</feature>
<feature type="region of interest" description="Disordered" evidence="1">
    <location>
        <begin position="122"/>
        <end position="180"/>
    </location>
</feature>
<sequence>MQGSFQVAQATGTGNSTNSAPVRIYKLTKPLTDQAVVVNLGYDQKAKVDFSSIANEKITLVHIGEKLIILFDNQSTVTVEPFFDSRADGQNNVTIEMAPGRDVSVQEFASLFPISTDSSVLPAADNGGNSNGNAQASGANFSPFAVDPLDPVPTNPLAPQEEIPPLPPGEQPPGFVLNGIAPPPTISGGLVPQLIVDESFLTAATNGGVAGSGQGPAGTTVASVQVSFNVIVPGGQQSLTYALSISSPHADSGLIDSGTGQHVLLTVNAAGVVEGRTAIGGDLVFTVAVDATGHVTLTDLRAVHEGTPGDFNEGITLASGLVTLTATVTDNFGQSATATADVGSHLTILDDGPVSPTVTVSGVEPVALTFDGGLAGGNFVGAQTAGDTNPSPTVASVSFAGAFTFGNLNVAGADGGATTINYTLGFHTGVTDGSASGLTHAGSAIFLYDVGGVITGSTSATAGGINAGNTVFTLSVGLTTGVVTLTQLESIDHSQTDTYNGSYINDVKQLAANLIDLKASAITTDRDGDSSPTISALLDMGGNVRFGDDGPQTPTVTVSGAKTGELLTFDGGLAGGNFTGTQDIHDTNASATIATEDFSGAFTIGNTNLYGADGAGATTINYTVGLHAGVADGSASGLTHAGSTIFLYDVGGVITGSTSATAGGINAGNTVFTLSVGLTTGIVTLTQLESIDHSQTDTYNGSYINDVQQIAANLVDLTASGFVTDSEGDKTVTASASVDVGHQIQFGDDGPQTPTVTLAAFTAPVLLTFDGGLAGGNFVGTQDIHDTNASATIATEDFSGAFTIGNTNLYGADGPGATTINYTVGLHAGVADGSASGLTHAGSAIFLYDVGGVITGSTSATAGGINAGNTVFTLSVGLTTGIVTLTQLESIDHSQTDTYNGSYINDVQQIAANLVDLTASAFVTDSEGDKTVTASASVDVGHQIQFGDDGPQTPTVTLAAFTAPVLLTFDGGLPGGNFTGTQDIHDTNASATIATEDFSGAFTIGNTNLYGADGAGATTINYTVGLHAGVADGSASGLTHAGSTIFLYDVGGVITGSTSATAGGINAGNTVFTLSVGLTTGIVTLTQLESIDHTQTDTYNGSYINDIQQIASNLVDLTASAFTTDSEGDKTVTASASVDVGHQIEFGDDGPQTPTVTLAAFTAPVLLTFDGGLAGGNFTGTQDIHDTNASATIATEDFSGAFTIGNTNLYGADGPGATTINYTVGLHAGVADGSASGLTHAGSTIFLYDVGGVITGSTSATAGGINAGNTVFTLSVGLTTGIVTLTQLESIDHTQTDTYNGSYINDIQQIASNLVDLTASAFTTDSEGDKTVTASASVDVGHQIEFGDDGPQTPTVTLAAFTAPVLLTFDGGLAGGNFTGTQDIHDTNASATIATEDFSGAFTIGNTNLYGADGPGATTINYTVGLHAGVADGSASGLTHAGSTIFLYDVGGVITGSTSATAGGINAGNTVFTLSVGLTTGIVTLTQLESIDHSQTDTYNGSYINDVQQIAANLVDLTASGFVTDSEGDKTVTASASVDVGHQIQFGDDGPQTPTVTLAAFTAPVLLTFDGGLAGGNFVGTQDIHDTNASATIATEDFSGAFTIGNTNLYGADGPGATTINYTVGLHAGVADGSASGLTHAGSAIFLYDVGGVITGSTSATAGGINAGNTVFTLSVGLTTGIVTLTQLESIDHTQTDTYNGSYINDVQQIAANLVDLTASAFVTDSEGDKTVTASASVDVGHQIQFGDDGPQTPTVTLAAFTAPVLLTFDGGLPGGNFTGTQDIHDTNASATIATEDFSGAFTIGNTNLYGADGAGATTINYTVGLHAGVADGSASGLTHAGSTIFLYDVGGVITGSTSATAGGINAGNTVFTLSVGLTTGIVTLTQLESIDHSQTDTYNGSYINDIKQLAANLVDLTASAFTTDSEGDKTVTVSASVDVGHQIQFGDDGPQAPTASLAAFNAPVLLTFDGGLAGGNFVGTQDIHDTNASATIATEDFSGAFTIGNTSLYGADGAGSTTISYTLGLHTGVADGSASGLTHAGSTIFLYDVGGVITGSTSATAGGINAGNTVFTLSVGLTTGIVTLTQLESIDHSQTDTYNGSYINDVKQLAANLIDLTASGFVTDSEGDKSVTATASVDVGHQIEFGDDGPQTPTVTLAAFTAPVLLTFDGGLAGGNFVGTQDIHDTNPSATIATENFSGAFTFGNTNLYGADGAGATTINYTVGLHTGVADGSASGLTHAGSTIFLYDVGGVITGSTSATAGGINAGNTVFTLSVGLTTGIVTLTQLESIDHSQTDTYNGSYISDIQQITANLVDLTASAFTTDSEGDKTVTASASVDVGHQIEFGDDGPQTPTVTLAAFTAPVLLTFDGGLPGGNFVGTQDIHDTNPSATIATEDFSGAFTISNTNLYGADGAGATTINYTLGLHAGVANGSASGLTHAGSTIFLYLDSLTGIVTGSTSATQGGIAAGNTVFTLSVGLTTGIVTLTQLESIDHTQTDTYSGSYINDIKQLAANLIDLKASAFTTDSEGDKTVTVSASVDVGHQIQFGDDGPQTPTVTLAAFTAPVLLTFDGGLAGGNFTGTQDIHDTNASATIATEDFSGAFTIGNTNLYGADGAGATTINYTLGLHAGVANGSASGLTHAGSTIFLYLDGVTGVVTGSTSATQGGINAGNTVFTLSVGLTTGIVTLTQLESIDHTQTDTYSGSYINDIKQLAANLIDLKASAFTTDSEGDKTVTASASVDVGHQIQFGDDGPQTPTVTLAAFTAPVLLTFDGGLAGGNFTGTQDIHDTNPSATIATENFSGAFTIGNTNLYGADGAGATTINYTLGLHAGVANGSASGLTHAGSTIFLYLDGVTGVVTGSTSATQVGINAGNTVFTLSVGLTTGIVTLTQLESIDHTQTDTYSGSYINDIKQLAANLIDLKASAFTTDSEGDKTVTASASVDVGHQIQFGDDGPQTPTVTLAAFTAPVLLTFDGGLAGGNFTGTQDIHDTNASATIATENFSGAFTIGNTNLYGADGAGATTINYTLGLHSGVANGSASGLTHAGSTIFLYLDSVTGIVTGSTSATQVGINAGNTVFTLSVGLTTGIVTLTQLESIDHTQTDTYSGSYINDVKQLAANLIDLKASAFTTDSEGDKTVTASASVDVGHQIQFGDDGPQTPTVTLAAFTAPVLLTFDGGLAGGNFVGTQDIHDTNPSATIATENFSGAFTFGNTNLYGADGAGATTINYSIGLHAGVANGSASGLTHAGSTIFLYLDSVTGIVTGSTSATQAGINAGNTAFTLSVGLTTGIVTLTQFESIDHSQTDTYSGSYINDVKQLAANLIDLKASAFTTDSEGDKTVTASASIDIGHQIEFGDDGPKAPTLTVSAATVGVDETPGVQTVSGASDVLGSTAITFNGVANTVAGLFATVANAGTDTDVSSAVLDNGALSFASTGASSILTLTGGSYGADGPGTTTYALTVLNAASGLTLTDGTAITLSLDASGRIIGTAGVDAANPSLSNKVAFAIAIDPATGQLYVAEYLSLHQPDTTNPNDAVSLAAGKIGATVTMTDSDGDHTSASADIGTHISFLDDGPTLGAFVNGTLPNDIGSVNGTFAVNFGADGFGGFTLTGPSITGITYSTVALTDASGHAIGTELIGSAGATQVFDLKVFEDGTYTFDLLHPQASTVVTDSLLGLTSGHVTWAELADGSIEFFSAGFVNSSTQGFGVGNNFLNFGETFNMEFHVPGTGIGVDNPPNSNPQFVDSVNFSVNSGNVGDSVSWTATDTVHGTTQSGTASVDATGHLLIDPTISFNSLQITGSTPGESIRLTAADVSQTVLPSDQNLSFGIVATDGDGDHTTSSTLGIHVVAGDSSGNFTLTGGATADVIATSSHIDTIVGGGGMDIVDYRDDTTGVTVNLQTGTGTGGTAQGDTYSGIEGILGGSGNDTLTGLAAGGNFLDGGAGNDILNGGAGNDTFVLTLNGGGHDTINNFNALSDQIFVNLGDNLSIGQASTVAAANFHVGDETNAATWNGGTGKEFVFNNTTHELWYSASGTGADRVDLAHVSTGVPAAANVHAY</sequence>
<feature type="domain" description="DUF5801" evidence="2">
    <location>
        <begin position="2387"/>
        <end position="2543"/>
    </location>
</feature>
<feature type="domain" description="DUF5801" evidence="2">
    <location>
        <begin position="786"/>
        <end position="941"/>
    </location>
</feature>
<feature type="domain" description="DUF5801" evidence="2">
    <location>
        <begin position="1586"/>
        <end position="1741"/>
    </location>
</feature>
<dbReference type="InterPro" id="IPR011049">
    <property type="entry name" value="Serralysin-like_metalloprot_C"/>
</dbReference>
<name>A0A974AFL2_9BRAD</name>
<evidence type="ECO:0000259" key="2">
    <source>
        <dbReference type="Pfam" id="PF19116"/>
    </source>
</evidence>
<feature type="domain" description="DUF5801" evidence="2">
    <location>
        <begin position="392"/>
        <end position="531"/>
    </location>
</feature>
<feature type="domain" description="DUF5801" evidence="2">
    <location>
        <begin position="194"/>
        <end position="343"/>
    </location>
</feature>
<feature type="domain" description="DUF5801" evidence="2">
    <location>
        <begin position="1986"/>
        <end position="2141"/>
    </location>
</feature>
<feature type="domain" description="DUF5801" evidence="2">
    <location>
        <begin position="3195"/>
        <end position="3351"/>
    </location>
</feature>
<evidence type="ECO:0000313" key="3">
    <source>
        <dbReference type="EMBL" id="NVL08775.1"/>
    </source>
</evidence>
<dbReference type="SUPFAM" id="SSF51120">
    <property type="entry name" value="beta-Roll"/>
    <property type="match status" value="1"/>
</dbReference>
<feature type="domain" description="DUF5801" evidence="2">
    <location>
        <begin position="2588"/>
        <end position="2745"/>
    </location>
</feature>
<reference evidence="3" key="1">
    <citation type="submission" date="2020-06" db="EMBL/GenBank/DDBJ databases">
        <title>Whole Genome Sequence of Bradyrhizobium sp. Strain 66S1MB.</title>
        <authorList>
            <person name="Bromfield E."/>
            <person name="Cloutier S."/>
        </authorList>
    </citation>
    <scope>NUCLEOTIDE SEQUENCE</scope>
    <source>
        <strain evidence="3">66S1MB</strain>
    </source>
</reference>
<feature type="domain" description="DUF5801" evidence="2">
    <location>
        <begin position="1186"/>
        <end position="1341"/>
    </location>
</feature>
<feature type="domain" description="DUF5801" evidence="2">
    <location>
        <begin position="986"/>
        <end position="1141"/>
    </location>
</feature>
<feature type="domain" description="DUF5801" evidence="2">
    <location>
        <begin position="586"/>
        <end position="741"/>
    </location>
</feature>
<feature type="domain" description="DUF5801" evidence="2">
    <location>
        <begin position="1386"/>
        <end position="1541"/>
    </location>
</feature>
<feature type="compositionally biased region" description="Low complexity" evidence="1">
    <location>
        <begin position="123"/>
        <end position="140"/>
    </location>
</feature>
<dbReference type="EMBL" id="JABWSX010000001">
    <property type="protein sequence ID" value="NVL08775.1"/>
    <property type="molecule type" value="Genomic_DNA"/>
</dbReference>
<dbReference type="InterPro" id="IPR043824">
    <property type="entry name" value="DUF5801"/>
</dbReference>
<dbReference type="Pfam" id="PF19116">
    <property type="entry name" value="DUF5801"/>
    <property type="match status" value="17"/>
</dbReference>
<feature type="domain" description="DUF5801" evidence="2">
    <location>
        <begin position="1786"/>
        <end position="1940"/>
    </location>
</feature>